<keyword evidence="2" id="KW-0675">Receptor</keyword>
<dbReference type="InterPro" id="IPR035897">
    <property type="entry name" value="Toll_tir_struct_dom_sf"/>
</dbReference>
<evidence type="ECO:0000259" key="1">
    <source>
        <dbReference type="PROSITE" id="PS50104"/>
    </source>
</evidence>
<name>A0ABV6IVK6_9PROT</name>
<protein>
    <submittedName>
        <fullName evidence="2">Toll/interleukin-1 receptor domain-containing protein</fullName>
    </submittedName>
</protein>
<sequence>MASVFFSYAHADEALRDKLEVQLSGLKRQGIIETWHDRRIEAGSHVDHTISRELEAADIILLLISANFINSDYCYD</sequence>
<comment type="caution">
    <text evidence="2">The sequence shown here is derived from an EMBL/GenBank/DDBJ whole genome shotgun (WGS) entry which is preliminary data.</text>
</comment>
<dbReference type="InterPro" id="IPR000157">
    <property type="entry name" value="TIR_dom"/>
</dbReference>
<dbReference type="Pfam" id="PF13676">
    <property type="entry name" value="TIR_2"/>
    <property type="match status" value="1"/>
</dbReference>
<dbReference type="Gene3D" id="3.40.50.10140">
    <property type="entry name" value="Toll/interleukin-1 receptor homology (TIR) domain"/>
    <property type="match status" value="1"/>
</dbReference>
<reference evidence="2 3" key="1">
    <citation type="submission" date="2024-09" db="EMBL/GenBank/DDBJ databases">
        <authorList>
            <person name="Sun Q."/>
            <person name="Mori K."/>
        </authorList>
    </citation>
    <scope>NUCLEOTIDE SEQUENCE [LARGE SCALE GENOMIC DNA]</scope>
    <source>
        <strain evidence="2 3">CCM 7468</strain>
    </source>
</reference>
<gene>
    <name evidence="2" type="ORF">ACFFIC_19170</name>
</gene>
<evidence type="ECO:0000313" key="2">
    <source>
        <dbReference type="EMBL" id="MFC0387646.1"/>
    </source>
</evidence>
<dbReference type="Proteomes" id="UP001589789">
    <property type="component" value="Unassembled WGS sequence"/>
</dbReference>
<dbReference type="EMBL" id="JBHLVZ010000069">
    <property type="protein sequence ID" value="MFC0387646.1"/>
    <property type="molecule type" value="Genomic_DNA"/>
</dbReference>
<dbReference type="RefSeq" id="WP_377053302.1">
    <property type="nucleotide sequence ID" value="NZ_JBHLVZ010000069.1"/>
</dbReference>
<proteinExistence type="predicted"/>
<dbReference type="SUPFAM" id="SSF52200">
    <property type="entry name" value="Toll/Interleukin receptor TIR domain"/>
    <property type="match status" value="1"/>
</dbReference>
<dbReference type="PROSITE" id="PS50104">
    <property type="entry name" value="TIR"/>
    <property type="match status" value="1"/>
</dbReference>
<accession>A0ABV6IVK6</accession>
<evidence type="ECO:0000313" key="3">
    <source>
        <dbReference type="Proteomes" id="UP001589789"/>
    </source>
</evidence>
<feature type="domain" description="TIR" evidence="1">
    <location>
        <begin position="1"/>
        <end position="76"/>
    </location>
</feature>
<organism evidence="2 3">
    <name type="scientific">Muricoccus vinaceus</name>
    <dbReference type="NCBI Taxonomy" id="424704"/>
    <lineage>
        <taxon>Bacteria</taxon>
        <taxon>Pseudomonadati</taxon>
        <taxon>Pseudomonadota</taxon>
        <taxon>Alphaproteobacteria</taxon>
        <taxon>Acetobacterales</taxon>
        <taxon>Roseomonadaceae</taxon>
        <taxon>Muricoccus</taxon>
    </lineage>
</organism>
<keyword evidence="3" id="KW-1185">Reference proteome</keyword>